<evidence type="ECO:0000313" key="2">
    <source>
        <dbReference type="EMBL" id="GAG96320.1"/>
    </source>
</evidence>
<proteinExistence type="predicted"/>
<organism evidence="2">
    <name type="scientific">marine sediment metagenome</name>
    <dbReference type="NCBI Taxonomy" id="412755"/>
    <lineage>
        <taxon>unclassified sequences</taxon>
        <taxon>metagenomes</taxon>
        <taxon>ecological metagenomes</taxon>
    </lineage>
</organism>
<keyword evidence="1" id="KW-0472">Membrane</keyword>
<protein>
    <recommendedName>
        <fullName evidence="3">Polysaccharide chain length determinant N-terminal domain-containing protein</fullName>
    </recommendedName>
</protein>
<sequence length="269" mass="30182">LKFVFRKDTNSVWAWAYIPVALFILVAVFQLIPLPSSAVNTISPNTVSVKEELLGDLPNAESLLSSMTLSFYANATKHDLRLVLAVAAIFAVVLNVFRRPEQVNAVVDSYITYHSTSKRMTSAEVMKILQTEKAKRGKELTEKLKATMDFKRENIALALEHQRGNIILQRLERLSVALTQAQLTTIENKSIYESTKTMVSDPARLKQFIEAQRAKGVYISTGSERAQLKSKLDQLELSYADLLRQVTSDHPSVKALESNITRTKQQIAD</sequence>
<feature type="non-terminal residue" evidence="2">
    <location>
        <position position="1"/>
    </location>
</feature>
<feature type="non-terminal residue" evidence="2">
    <location>
        <position position="269"/>
    </location>
</feature>
<feature type="transmembrane region" description="Helical" evidence="1">
    <location>
        <begin position="80"/>
        <end position="97"/>
    </location>
</feature>
<feature type="transmembrane region" description="Helical" evidence="1">
    <location>
        <begin position="12"/>
        <end position="32"/>
    </location>
</feature>
<comment type="caution">
    <text evidence="2">The sequence shown here is derived from an EMBL/GenBank/DDBJ whole genome shotgun (WGS) entry which is preliminary data.</text>
</comment>
<keyword evidence="1" id="KW-0812">Transmembrane</keyword>
<keyword evidence="1" id="KW-1133">Transmembrane helix</keyword>
<name>X1BMT9_9ZZZZ</name>
<gene>
    <name evidence="2" type="ORF">S01H4_51048</name>
</gene>
<reference evidence="2" key="1">
    <citation type="journal article" date="2014" name="Front. Microbiol.">
        <title>High frequency of phylogenetically diverse reductive dehalogenase-homologous genes in deep subseafloor sedimentary metagenomes.</title>
        <authorList>
            <person name="Kawai M."/>
            <person name="Futagami T."/>
            <person name="Toyoda A."/>
            <person name="Takaki Y."/>
            <person name="Nishi S."/>
            <person name="Hori S."/>
            <person name="Arai W."/>
            <person name="Tsubouchi T."/>
            <person name="Morono Y."/>
            <person name="Uchiyama I."/>
            <person name="Ito T."/>
            <person name="Fujiyama A."/>
            <person name="Inagaki F."/>
            <person name="Takami H."/>
        </authorList>
    </citation>
    <scope>NUCLEOTIDE SEQUENCE</scope>
    <source>
        <strain evidence="2">Expedition CK06-06</strain>
    </source>
</reference>
<evidence type="ECO:0000256" key="1">
    <source>
        <dbReference type="SAM" id="Phobius"/>
    </source>
</evidence>
<evidence type="ECO:0008006" key="3">
    <source>
        <dbReference type="Google" id="ProtNLM"/>
    </source>
</evidence>
<dbReference type="EMBL" id="BART01029036">
    <property type="protein sequence ID" value="GAG96320.1"/>
    <property type="molecule type" value="Genomic_DNA"/>
</dbReference>
<accession>X1BMT9</accession>
<dbReference type="AlphaFoldDB" id="X1BMT9"/>